<dbReference type="SUPFAM" id="SSF88946">
    <property type="entry name" value="Sigma2 domain of RNA polymerase sigma factors"/>
    <property type="match status" value="1"/>
</dbReference>
<keyword evidence="10" id="KW-1185">Reference proteome</keyword>
<dbReference type="EMBL" id="JACXJA010000045">
    <property type="protein sequence ID" value="MBD2865635.1"/>
    <property type="molecule type" value="Genomic_DNA"/>
</dbReference>
<dbReference type="RefSeq" id="WP_190931258.1">
    <property type="nucleotide sequence ID" value="NZ_JACXJA010000045.1"/>
</dbReference>
<keyword evidence="5 6" id="KW-0804">Transcription</keyword>
<organism evidence="9 10">
    <name type="scientific">Paenibacillus oceani</name>
    <dbReference type="NCBI Taxonomy" id="2772510"/>
    <lineage>
        <taxon>Bacteria</taxon>
        <taxon>Bacillati</taxon>
        <taxon>Bacillota</taxon>
        <taxon>Bacilli</taxon>
        <taxon>Bacillales</taxon>
        <taxon>Paenibacillaceae</taxon>
        <taxon>Paenibacillus</taxon>
    </lineage>
</organism>
<dbReference type="InterPro" id="IPR014284">
    <property type="entry name" value="RNA_pol_sigma-70_dom"/>
</dbReference>
<dbReference type="InterPro" id="IPR000838">
    <property type="entry name" value="RNA_pol_sigma70_ECF_CS"/>
</dbReference>
<evidence type="ECO:0000256" key="4">
    <source>
        <dbReference type="ARBA" id="ARBA00023125"/>
    </source>
</evidence>
<dbReference type="AlphaFoldDB" id="A0A927CDI6"/>
<gene>
    <name evidence="9" type="ORF">IDH45_26995</name>
</gene>
<name>A0A927CDI6_9BACL</name>
<dbReference type="PANTHER" id="PTHR43133:SF51">
    <property type="entry name" value="RNA POLYMERASE SIGMA FACTOR"/>
    <property type="match status" value="1"/>
</dbReference>
<dbReference type="InterPro" id="IPR039425">
    <property type="entry name" value="RNA_pol_sigma-70-like"/>
</dbReference>
<dbReference type="GO" id="GO:0006950">
    <property type="term" value="P:response to stress"/>
    <property type="evidence" value="ECO:0007669"/>
    <property type="project" value="UniProtKB-ARBA"/>
</dbReference>
<dbReference type="Gene3D" id="1.10.1740.10">
    <property type="match status" value="1"/>
</dbReference>
<evidence type="ECO:0000256" key="2">
    <source>
        <dbReference type="ARBA" id="ARBA00023015"/>
    </source>
</evidence>
<protein>
    <recommendedName>
        <fullName evidence="6">RNA polymerase sigma factor</fullName>
    </recommendedName>
</protein>
<dbReference type="SUPFAM" id="SSF88659">
    <property type="entry name" value="Sigma3 and sigma4 domains of RNA polymerase sigma factors"/>
    <property type="match status" value="1"/>
</dbReference>
<accession>A0A927CDI6</accession>
<dbReference type="Pfam" id="PF08281">
    <property type="entry name" value="Sigma70_r4_2"/>
    <property type="match status" value="1"/>
</dbReference>
<keyword evidence="3 6" id="KW-0731">Sigma factor</keyword>
<evidence type="ECO:0000313" key="10">
    <source>
        <dbReference type="Proteomes" id="UP000639396"/>
    </source>
</evidence>
<dbReference type="Gene3D" id="1.10.10.10">
    <property type="entry name" value="Winged helix-like DNA-binding domain superfamily/Winged helix DNA-binding domain"/>
    <property type="match status" value="1"/>
</dbReference>
<dbReference type="PANTHER" id="PTHR43133">
    <property type="entry name" value="RNA POLYMERASE ECF-TYPE SIGMA FACTO"/>
    <property type="match status" value="1"/>
</dbReference>
<dbReference type="GO" id="GO:0003677">
    <property type="term" value="F:DNA binding"/>
    <property type="evidence" value="ECO:0007669"/>
    <property type="project" value="UniProtKB-KW"/>
</dbReference>
<sequence>MTSSGTYTKHRANEELFNQLFRTYYKQTYYSVYRMLRDRGLAQDVVQETFLKAYRHMDTLQQEGRRGAWLKAISKNTAIDLYRKRLRTMDVLDDAVLLRTRSVEDEVQRRADVKVIRNRLMKLAPLYRQTLLLVYEYGMTYEQLASYHKTSVSAVKSRIHRAKLKFRSLILEGVVSC</sequence>
<dbReference type="PROSITE" id="PS01063">
    <property type="entry name" value="SIGMA70_ECF"/>
    <property type="match status" value="1"/>
</dbReference>
<feature type="domain" description="RNA polymerase sigma factor 70 region 4 type 2" evidence="8">
    <location>
        <begin position="116"/>
        <end position="165"/>
    </location>
</feature>
<reference evidence="9" key="1">
    <citation type="submission" date="2020-09" db="EMBL/GenBank/DDBJ databases">
        <title>A novel bacterium of genus Paenibacillus, isolated from South China Sea.</title>
        <authorList>
            <person name="Huang H."/>
            <person name="Mo K."/>
            <person name="Hu Y."/>
        </authorList>
    </citation>
    <scope>NUCLEOTIDE SEQUENCE</scope>
    <source>
        <strain evidence="9">IB182363</strain>
    </source>
</reference>
<dbReference type="GO" id="GO:0006352">
    <property type="term" value="P:DNA-templated transcription initiation"/>
    <property type="evidence" value="ECO:0007669"/>
    <property type="project" value="InterPro"/>
</dbReference>
<evidence type="ECO:0000256" key="3">
    <source>
        <dbReference type="ARBA" id="ARBA00023082"/>
    </source>
</evidence>
<evidence type="ECO:0000256" key="6">
    <source>
        <dbReference type="RuleBase" id="RU000716"/>
    </source>
</evidence>
<comment type="similarity">
    <text evidence="1 6">Belongs to the sigma-70 factor family. ECF subfamily.</text>
</comment>
<feature type="domain" description="RNA polymerase sigma-70 region 2" evidence="7">
    <location>
        <begin position="20"/>
        <end position="87"/>
    </location>
</feature>
<dbReference type="InterPro" id="IPR036388">
    <property type="entry name" value="WH-like_DNA-bd_sf"/>
</dbReference>
<dbReference type="InterPro" id="IPR013324">
    <property type="entry name" value="RNA_pol_sigma_r3/r4-like"/>
</dbReference>
<dbReference type="NCBIfam" id="TIGR02937">
    <property type="entry name" value="sigma70-ECF"/>
    <property type="match status" value="1"/>
</dbReference>
<comment type="caution">
    <text evidence="9">The sequence shown here is derived from an EMBL/GenBank/DDBJ whole genome shotgun (WGS) entry which is preliminary data.</text>
</comment>
<dbReference type="Proteomes" id="UP000639396">
    <property type="component" value="Unassembled WGS sequence"/>
</dbReference>
<dbReference type="InterPro" id="IPR013325">
    <property type="entry name" value="RNA_pol_sigma_r2"/>
</dbReference>
<dbReference type="GO" id="GO:0016987">
    <property type="term" value="F:sigma factor activity"/>
    <property type="evidence" value="ECO:0007669"/>
    <property type="project" value="UniProtKB-KW"/>
</dbReference>
<evidence type="ECO:0000313" key="9">
    <source>
        <dbReference type="EMBL" id="MBD2865635.1"/>
    </source>
</evidence>
<dbReference type="InterPro" id="IPR013249">
    <property type="entry name" value="RNA_pol_sigma70_r4_t2"/>
</dbReference>
<evidence type="ECO:0000256" key="5">
    <source>
        <dbReference type="ARBA" id="ARBA00023163"/>
    </source>
</evidence>
<dbReference type="InterPro" id="IPR007627">
    <property type="entry name" value="RNA_pol_sigma70_r2"/>
</dbReference>
<keyword evidence="4 6" id="KW-0238">DNA-binding</keyword>
<keyword evidence="2 6" id="KW-0805">Transcription regulation</keyword>
<evidence type="ECO:0000256" key="1">
    <source>
        <dbReference type="ARBA" id="ARBA00010641"/>
    </source>
</evidence>
<evidence type="ECO:0000259" key="8">
    <source>
        <dbReference type="Pfam" id="PF08281"/>
    </source>
</evidence>
<proteinExistence type="inferred from homology"/>
<dbReference type="Pfam" id="PF04542">
    <property type="entry name" value="Sigma70_r2"/>
    <property type="match status" value="1"/>
</dbReference>
<evidence type="ECO:0000259" key="7">
    <source>
        <dbReference type="Pfam" id="PF04542"/>
    </source>
</evidence>